<keyword evidence="5" id="KW-1185">Reference proteome</keyword>
<gene>
    <name evidence="4" type="ORF">CFX0092_B0646</name>
</gene>
<feature type="transmembrane region" description="Helical" evidence="2">
    <location>
        <begin position="187"/>
        <end position="205"/>
    </location>
</feature>
<dbReference type="KEGG" id="pbf:CFX0092_B0646"/>
<evidence type="ECO:0000313" key="5">
    <source>
        <dbReference type="Proteomes" id="UP000215027"/>
    </source>
</evidence>
<evidence type="ECO:0000256" key="2">
    <source>
        <dbReference type="SAM" id="Phobius"/>
    </source>
</evidence>
<keyword evidence="2" id="KW-0812">Transmembrane</keyword>
<dbReference type="OrthoDB" id="9795732at2"/>
<dbReference type="AlphaFoldDB" id="A0A160TAP6"/>
<dbReference type="SUPFAM" id="SSF103481">
    <property type="entry name" value="Multidrug resistance efflux transporter EmrE"/>
    <property type="match status" value="1"/>
</dbReference>
<evidence type="ECO:0000313" key="4">
    <source>
        <dbReference type="EMBL" id="CUS06180.1"/>
    </source>
</evidence>
<dbReference type="Proteomes" id="UP000215027">
    <property type="component" value="Chromosome II"/>
</dbReference>
<feature type="transmembrane region" description="Helical" evidence="2">
    <location>
        <begin position="156"/>
        <end position="175"/>
    </location>
</feature>
<feature type="transmembrane region" description="Helical" evidence="2">
    <location>
        <begin position="131"/>
        <end position="150"/>
    </location>
</feature>
<comment type="similarity">
    <text evidence="1">Belongs to the EamA transporter family.</text>
</comment>
<feature type="transmembrane region" description="Helical" evidence="2">
    <location>
        <begin position="34"/>
        <end position="54"/>
    </location>
</feature>
<feature type="transmembrane region" description="Helical" evidence="2">
    <location>
        <begin position="246"/>
        <end position="264"/>
    </location>
</feature>
<feature type="domain" description="EamA" evidence="3">
    <location>
        <begin position="7"/>
        <end position="143"/>
    </location>
</feature>
<dbReference type="Pfam" id="PF00892">
    <property type="entry name" value="EamA"/>
    <property type="match status" value="2"/>
</dbReference>
<feature type="domain" description="EamA" evidence="3">
    <location>
        <begin position="158"/>
        <end position="286"/>
    </location>
</feature>
<sequence length="290" mass="30429">MEERRRGTLVGSTAVLLWATLATLTTLSGEVPPFQLLAMSFTLAFLVGVGLWVWQGRRGAAVRLRDRFRLPAAVWALGIYGLFGYHFAYFMALRLAPPVEAGLINYLWPLLIVLFAAFLPGERLHGRQIVGALLGFAGAGLIVTGGQGLSINPEYAAGYAFAVACGVIWASYSVLSRRAGAVPTSAVGAFCAAVAALAVVCHLLFEQTVWPVGWAWAAVIGLGLGPVGAAFYTWDYGVKRGNIQTLGTIAYAAPLLSTALLVAVGLAEPSWVLVVAALLIVGGAIVGSRG</sequence>
<reference evidence="4" key="1">
    <citation type="submission" date="2016-01" db="EMBL/GenBank/DDBJ databases">
        <authorList>
            <person name="Mcilroy J.S."/>
            <person name="Karst M S."/>
            <person name="Albertsen M."/>
        </authorList>
    </citation>
    <scope>NUCLEOTIDE SEQUENCE</scope>
    <source>
        <strain evidence="4">Cfx-K</strain>
    </source>
</reference>
<evidence type="ECO:0000259" key="3">
    <source>
        <dbReference type="Pfam" id="PF00892"/>
    </source>
</evidence>
<organism evidence="4 5">
    <name type="scientific">Candidatus Promineifilum breve</name>
    <dbReference type="NCBI Taxonomy" id="1806508"/>
    <lineage>
        <taxon>Bacteria</taxon>
        <taxon>Bacillati</taxon>
        <taxon>Chloroflexota</taxon>
        <taxon>Ardenticatenia</taxon>
        <taxon>Candidatus Promineifilales</taxon>
        <taxon>Candidatus Promineifilaceae</taxon>
        <taxon>Candidatus Promineifilum</taxon>
    </lineage>
</organism>
<accession>A0A160TAP6</accession>
<dbReference type="InterPro" id="IPR037185">
    <property type="entry name" value="EmrE-like"/>
</dbReference>
<dbReference type="RefSeq" id="WP_095045490.1">
    <property type="nucleotide sequence ID" value="NZ_LN890656.1"/>
</dbReference>
<dbReference type="GO" id="GO:0016020">
    <property type="term" value="C:membrane"/>
    <property type="evidence" value="ECO:0007669"/>
    <property type="project" value="InterPro"/>
</dbReference>
<dbReference type="EMBL" id="LN890656">
    <property type="protein sequence ID" value="CUS06180.1"/>
    <property type="molecule type" value="Genomic_DNA"/>
</dbReference>
<feature type="transmembrane region" description="Helical" evidence="2">
    <location>
        <begin position="102"/>
        <end position="119"/>
    </location>
</feature>
<name>A0A160TAP6_9CHLR</name>
<protein>
    <submittedName>
        <fullName evidence="4">Permease</fullName>
    </submittedName>
</protein>
<dbReference type="InterPro" id="IPR000620">
    <property type="entry name" value="EamA_dom"/>
</dbReference>
<keyword evidence="2" id="KW-1133">Transmembrane helix</keyword>
<keyword evidence="2" id="KW-0472">Membrane</keyword>
<dbReference type="PANTHER" id="PTHR22911:SF76">
    <property type="entry name" value="EAMA DOMAIN-CONTAINING PROTEIN"/>
    <property type="match status" value="1"/>
</dbReference>
<dbReference type="PANTHER" id="PTHR22911">
    <property type="entry name" value="ACYL-MALONYL CONDENSING ENZYME-RELATED"/>
    <property type="match status" value="1"/>
</dbReference>
<feature type="transmembrane region" description="Helical" evidence="2">
    <location>
        <begin position="211"/>
        <end position="234"/>
    </location>
</feature>
<proteinExistence type="inferred from homology"/>
<feature type="transmembrane region" description="Helical" evidence="2">
    <location>
        <begin position="270"/>
        <end position="287"/>
    </location>
</feature>
<evidence type="ECO:0000256" key="1">
    <source>
        <dbReference type="ARBA" id="ARBA00007362"/>
    </source>
</evidence>
<feature type="transmembrane region" description="Helical" evidence="2">
    <location>
        <begin position="74"/>
        <end position="96"/>
    </location>
</feature>